<dbReference type="InterPro" id="IPR027417">
    <property type="entry name" value="P-loop_NTPase"/>
</dbReference>
<gene>
    <name evidence="10" type="ORF">INT43_005342</name>
</gene>
<evidence type="ECO:0000256" key="8">
    <source>
        <dbReference type="ARBA" id="ARBA00023242"/>
    </source>
</evidence>
<dbReference type="PANTHER" id="PTHR15641">
    <property type="entry name" value="ELONGATOR COMPLEX PROTEIN 5"/>
    <property type="match status" value="1"/>
</dbReference>
<dbReference type="GO" id="GO:0000049">
    <property type="term" value="F:tRNA binding"/>
    <property type="evidence" value="ECO:0007669"/>
    <property type="project" value="TreeGrafter"/>
</dbReference>
<evidence type="ECO:0000256" key="1">
    <source>
        <dbReference type="ARBA" id="ARBA00004123"/>
    </source>
</evidence>
<evidence type="ECO:0000256" key="2">
    <source>
        <dbReference type="ARBA" id="ARBA00004496"/>
    </source>
</evidence>
<dbReference type="CDD" id="cd19496">
    <property type="entry name" value="Elp5"/>
    <property type="match status" value="1"/>
</dbReference>
<keyword evidence="8" id="KW-0539">Nucleus</keyword>
<keyword evidence="11" id="KW-1185">Reference proteome</keyword>
<dbReference type="GO" id="GO:0005829">
    <property type="term" value="C:cytosol"/>
    <property type="evidence" value="ECO:0007669"/>
    <property type="project" value="TreeGrafter"/>
</dbReference>
<comment type="subcellular location">
    <subcellularLocation>
        <location evidence="2">Cytoplasm</location>
    </subcellularLocation>
    <subcellularLocation>
        <location evidence="1">Nucleus</location>
    </subcellularLocation>
</comment>
<accession>A0A8H7UE46</accession>
<dbReference type="GO" id="GO:0033588">
    <property type="term" value="C:elongator holoenzyme complex"/>
    <property type="evidence" value="ECO:0007669"/>
    <property type="project" value="InterPro"/>
</dbReference>
<dbReference type="UniPathway" id="UPA00988"/>
<evidence type="ECO:0000256" key="9">
    <source>
        <dbReference type="SAM" id="MobiDB-lite"/>
    </source>
</evidence>
<evidence type="ECO:0000313" key="11">
    <source>
        <dbReference type="Proteomes" id="UP000654370"/>
    </source>
</evidence>
<feature type="compositionally biased region" description="Acidic residues" evidence="9">
    <location>
        <begin position="341"/>
        <end position="357"/>
    </location>
</feature>
<dbReference type="EMBL" id="JAEPQZ010000010">
    <property type="protein sequence ID" value="KAG2176109.1"/>
    <property type="molecule type" value="Genomic_DNA"/>
</dbReference>
<dbReference type="OrthoDB" id="166907at2759"/>
<evidence type="ECO:0000256" key="4">
    <source>
        <dbReference type="ARBA" id="ARBA00009567"/>
    </source>
</evidence>
<protein>
    <recommendedName>
        <fullName evidence="5">Elongator complex protein 5</fullName>
    </recommendedName>
</protein>
<evidence type="ECO:0000256" key="7">
    <source>
        <dbReference type="ARBA" id="ARBA00022694"/>
    </source>
</evidence>
<dbReference type="Pfam" id="PF10483">
    <property type="entry name" value="Elong_Iki1"/>
    <property type="match status" value="1"/>
</dbReference>
<dbReference type="GO" id="GO:0005634">
    <property type="term" value="C:nucleus"/>
    <property type="evidence" value="ECO:0007669"/>
    <property type="project" value="UniProtKB-SubCell"/>
</dbReference>
<evidence type="ECO:0000256" key="6">
    <source>
        <dbReference type="ARBA" id="ARBA00022490"/>
    </source>
</evidence>
<proteinExistence type="inferred from homology"/>
<name>A0A8H7UE46_MORIS</name>
<dbReference type="InterPro" id="IPR019519">
    <property type="entry name" value="Elp5"/>
</dbReference>
<evidence type="ECO:0000256" key="5">
    <source>
        <dbReference type="ARBA" id="ARBA00020264"/>
    </source>
</evidence>
<comment type="pathway">
    <text evidence="3">tRNA modification; 5-methoxycarbonylmethyl-2-thiouridine-tRNA biosynthesis.</text>
</comment>
<organism evidence="10 11">
    <name type="scientific">Mortierella isabellina</name>
    <name type="common">Filamentous fungus</name>
    <name type="synonym">Umbelopsis isabellina</name>
    <dbReference type="NCBI Taxonomy" id="91625"/>
    <lineage>
        <taxon>Eukaryota</taxon>
        <taxon>Fungi</taxon>
        <taxon>Fungi incertae sedis</taxon>
        <taxon>Mucoromycota</taxon>
        <taxon>Mucoromycotina</taxon>
        <taxon>Umbelopsidomycetes</taxon>
        <taxon>Umbelopsidales</taxon>
        <taxon>Umbelopsidaceae</taxon>
        <taxon>Umbelopsis</taxon>
    </lineage>
</organism>
<dbReference type="Proteomes" id="UP000654370">
    <property type="component" value="Unassembled WGS sequence"/>
</dbReference>
<evidence type="ECO:0000256" key="3">
    <source>
        <dbReference type="ARBA" id="ARBA00005043"/>
    </source>
</evidence>
<reference evidence="10" key="1">
    <citation type="submission" date="2020-12" db="EMBL/GenBank/DDBJ databases">
        <title>Metabolic potential, ecology and presence of endohyphal bacteria is reflected in genomic diversity of Mucoromycotina.</title>
        <authorList>
            <person name="Muszewska A."/>
            <person name="Okrasinska A."/>
            <person name="Steczkiewicz K."/>
            <person name="Drgas O."/>
            <person name="Orlowska M."/>
            <person name="Perlinska-Lenart U."/>
            <person name="Aleksandrzak-Piekarczyk T."/>
            <person name="Szatraj K."/>
            <person name="Zielenkiewicz U."/>
            <person name="Pilsyk S."/>
            <person name="Malc E."/>
            <person name="Mieczkowski P."/>
            <person name="Kruszewska J.S."/>
            <person name="Biernat P."/>
            <person name="Pawlowska J."/>
        </authorList>
    </citation>
    <scope>NUCLEOTIDE SEQUENCE</scope>
    <source>
        <strain evidence="10">WA0000067209</strain>
    </source>
</reference>
<sequence>MSQSNGLALDRLLDNKESSNSVILFDSVNQSGNSLLQNFASRAAKDQPLVILCTETSPASFLKAITNGQNASIDFFDAYSNPNGWNDNVISGKQMTAGQTCQTVSDLSDFKSLVKGMSERINAHKICTVIIDSLSPLLLANYEQSYQLVRSITALATDQRRVIALHHTDITYSNNSVQHLPSLTDGLQRFFSVSVQLQPPPQTAMSNMAQLTGFNPVEQFSYMITMSNNTTALAKIMWKRKSGKILHETNAIRFDGQRVVVSSAIQDEEEPEDELEAPVAADPTANLSFNLTLTDEQRRAKEKLVLPYMKAQNRGVVEVDSGDRSGNVEPPSTGSIYYEPDAADDFDDEDPDEDLDI</sequence>
<comment type="caution">
    <text evidence="10">The sequence shown here is derived from an EMBL/GenBank/DDBJ whole genome shotgun (WGS) entry which is preliminary data.</text>
</comment>
<feature type="region of interest" description="Disordered" evidence="9">
    <location>
        <begin position="315"/>
        <end position="357"/>
    </location>
</feature>
<dbReference type="Gene3D" id="3.40.50.300">
    <property type="entry name" value="P-loop containing nucleotide triphosphate hydrolases"/>
    <property type="match status" value="1"/>
</dbReference>
<comment type="similarity">
    <text evidence="4">Belongs to the ELP5 family.</text>
</comment>
<keyword evidence="6" id="KW-0963">Cytoplasm</keyword>
<dbReference type="GO" id="GO:0002098">
    <property type="term" value="P:tRNA wobble uridine modification"/>
    <property type="evidence" value="ECO:0007669"/>
    <property type="project" value="InterPro"/>
</dbReference>
<dbReference type="AlphaFoldDB" id="A0A8H7UE46"/>
<dbReference type="PANTHER" id="PTHR15641:SF1">
    <property type="entry name" value="ELONGATOR COMPLEX PROTEIN 5"/>
    <property type="match status" value="1"/>
</dbReference>
<keyword evidence="7" id="KW-0819">tRNA processing</keyword>
<evidence type="ECO:0000313" key="10">
    <source>
        <dbReference type="EMBL" id="KAG2176109.1"/>
    </source>
</evidence>